<organism evidence="3 4">
    <name type="scientific">Daphnia pulex</name>
    <name type="common">Water flea</name>
    <dbReference type="NCBI Taxonomy" id="6669"/>
    <lineage>
        <taxon>Eukaryota</taxon>
        <taxon>Metazoa</taxon>
        <taxon>Ecdysozoa</taxon>
        <taxon>Arthropoda</taxon>
        <taxon>Crustacea</taxon>
        <taxon>Branchiopoda</taxon>
        <taxon>Diplostraca</taxon>
        <taxon>Cladocera</taxon>
        <taxon>Anomopoda</taxon>
        <taxon>Daphniidae</taxon>
        <taxon>Daphnia</taxon>
    </lineage>
</organism>
<keyword evidence="4" id="KW-1185">Reference proteome</keyword>
<dbReference type="KEGG" id="dpx:DAPPUDRAFT_245169"/>
<protein>
    <submittedName>
        <fullName evidence="3">Uncharacterized protein</fullName>
    </submittedName>
</protein>
<evidence type="ECO:0000313" key="4">
    <source>
        <dbReference type="Proteomes" id="UP000000305"/>
    </source>
</evidence>
<evidence type="ECO:0000313" key="3">
    <source>
        <dbReference type="EMBL" id="EFX79138.1"/>
    </source>
</evidence>
<evidence type="ECO:0000256" key="1">
    <source>
        <dbReference type="SAM" id="MobiDB-lite"/>
    </source>
</evidence>
<keyword evidence="2" id="KW-0812">Transmembrane</keyword>
<dbReference type="AlphaFoldDB" id="E9GMQ7"/>
<dbReference type="Proteomes" id="UP000000305">
    <property type="component" value="Unassembled WGS sequence"/>
</dbReference>
<proteinExistence type="predicted"/>
<gene>
    <name evidence="3" type="ORF">DAPPUDRAFT_245169</name>
</gene>
<keyword evidence="2" id="KW-1133">Transmembrane helix</keyword>
<evidence type="ECO:0000256" key="2">
    <source>
        <dbReference type="SAM" id="Phobius"/>
    </source>
</evidence>
<feature type="compositionally biased region" description="Basic and acidic residues" evidence="1">
    <location>
        <begin position="139"/>
        <end position="150"/>
    </location>
</feature>
<feature type="region of interest" description="Disordered" evidence="1">
    <location>
        <begin position="119"/>
        <end position="150"/>
    </location>
</feature>
<name>E9GMQ7_DAPPU</name>
<dbReference type="EMBL" id="GL732553">
    <property type="protein sequence ID" value="EFX79138.1"/>
    <property type="molecule type" value="Genomic_DNA"/>
</dbReference>
<keyword evidence="2" id="KW-0472">Membrane</keyword>
<feature type="transmembrane region" description="Helical" evidence="2">
    <location>
        <begin position="21"/>
        <end position="42"/>
    </location>
</feature>
<sequence>MYMPQGSDRTERRNEFSSVLAFQRHCMFTATLSVHVVVVVVVSDRCAHRRDPITTETEVREFYSTNDVIINSTASNATIATVQIKMTAAAHVSIQQDFLYRYRRVVYIYAGLIEPAESGPGPSQLLADPETAGLGPRQSDTRWSKRDESDKSLSRLGRITVEKFLPDDEDDEEVRSAMNECEKLFVWFTASAELAETRYWLRDGSEQTRAEEEENQYLLHL</sequence>
<dbReference type="HOGENOM" id="CLU_1251784_0_0_1"/>
<reference evidence="3 4" key="1">
    <citation type="journal article" date="2011" name="Science">
        <title>The ecoresponsive genome of Daphnia pulex.</title>
        <authorList>
            <person name="Colbourne J.K."/>
            <person name="Pfrender M.E."/>
            <person name="Gilbert D."/>
            <person name="Thomas W.K."/>
            <person name="Tucker A."/>
            <person name="Oakley T.H."/>
            <person name="Tokishita S."/>
            <person name="Aerts A."/>
            <person name="Arnold G.J."/>
            <person name="Basu M.K."/>
            <person name="Bauer D.J."/>
            <person name="Caceres C.E."/>
            <person name="Carmel L."/>
            <person name="Casola C."/>
            <person name="Choi J.H."/>
            <person name="Detter J.C."/>
            <person name="Dong Q."/>
            <person name="Dusheyko S."/>
            <person name="Eads B.D."/>
            <person name="Frohlich T."/>
            <person name="Geiler-Samerotte K.A."/>
            <person name="Gerlach D."/>
            <person name="Hatcher P."/>
            <person name="Jogdeo S."/>
            <person name="Krijgsveld J."/>
            <person name="Kriventseva E.V."/>
            <person name="Kultz D."/>
            <person name="Laforsch C."/>
            <person name="Lindquist E."/>
            <person name="Lopez J."/>
            <person name="Manak J.R."/>
            <person name="Muller J."/>
            <person name="Pangilinan J."/>
            <person name="Patwardhan R.P."/>
            <person name="Pitluck S."/>
            <person name="Pritham E.J."/>
            <person name="Rechtsteiner A."/>
            <person name="Rho M."/>
            <person name="Rogozin I.B."/>
            <person name="Sakarya O."/>
            <person name="Salamov A."/>
            <person name="Schaack S."/>
            <person name="Shapiro H."/>
            <person name="Shiga Y."/>
            <person name="Skalitzky C."/>
            <person name="Smith Z."/>
            <person name="Souvorov A."/>
            <person name="Sung W."/>
            <person name="Tang Z."/>
            <person name="Tsuchiya D."/>
            <person name="Tu H."/>
            <person name="Vos H."/>
            <person name="Wang M."/>
            <person name="Wolf Y.I."/>
            <person name="Yamagata H."/>
            <person name="Yamada T."/>
            <person name="Ye Y."/>
            <person name="Shaw J.R."/>
            <person name="Andrews J."/>
            <person name="Crease T.J."/>
            <person name="Tang H."/>
            <person name="Lucas S.M."/>
            <person name="Robertson H.M."/>
            <person name="Bork P."/>
            <person name="Koonin E.V."/>
            <person name="Zdobnov E.M."/>
            <person name="Grigoriev I.V."/>
            <person name="Lynch M."/>
            <person name="Boore J.L."/>
        </authorList>
    </citation>
    <scope>NUCLEOTIDE SEQUENCE [LARGE SCALE GENOMIC DNA]</scope>
</reference>
<accession>E9GMQ7</accession>
<dbReference type="InParanoid" id="E9GMQ7"/>